<dbReference type="EC" id="2.4.-.-" evidence="6"/>
<evidence type="ECO:0000256" key="1">
    <source>
        <dbReference type="ARBA" id="ARBA00009481"/>
    </source>
</evidence>
<organism evidence="6 7">
    <name type="scientific">Almyronema epifaneia S1</name>
    <dbReference type="NCBI Taxonomy" id="2991925"/>
    <lineage>
        <taxon>Bacteria</taxon>
        <taxon>Bacillati</taxon>
        <taxon>Cyanobacteriota</taxon>
        <taxon>Cyanophyceae</taxon>
        <taxon>Nodosilineales</taxon>
        <taxon>Nodosilineaceae</taxon>
        <taxon>Almyronema</taxon>
        <taxon>Almyronema epifaneia</taxon>
    </lineage>
</organism>
<dbReference type="Proteomes" id="UP001600165">
    <property type="component" value="Unassembled WGS sequence"/>
</dbReference>
<dbReference type="EMBL" id="JBHZOL010000001">
    <property type="protein sequence ID" value="MFE4104667.1"/>
    <property type="molecule type" value="Genomic_DNA"/>
</dbReference>
<keyword evidence="3 6" id="KW-0808">Transferase</keyword>
<feature type="domain" description="Glycosyl transferase family 1" evidence="4">
    <location>
        <begin position="221"/>
        <end position="383"/>
    </location>
</feature>
<dbReference type="GO" id="GO:0016757">
    <property type="term" value="F:glycosyltransferase activity"/>
    <property type="evidence" value="ECO:0007669"/>
    <property type="project" value="UniProtKB-KW"/>
</dbReference>
<comment type="caution">
    <text evidence="6">The sequence shown here is derived from an EMBL/GenBank/DDBJ whole genome shotgun (WGS) entry which is preliminary data.</text>
</comment>
<name>A0ABW6I9W6_9CYAN</name>
<dbReference type="Pfam" id="PF00534">
    <property type="entry name" value="Glycos_transf_1"/>
    <property type="match status" value="1"/>
</dbReference>
<evidence type="ECO:0000256" key="3">
    <source>
        <dbReference type="ARBA" id="ARBA00022679"/>
    </source>
</evidence>
<evidence type="ECO:0000313" key="6">
    <source>
        <dbReference type="EMBL" id="MFE4104667.1"/>
    </source>
</evidence>
<dbReference type="Pfam" id="PF13439">
    <property type="entry name" value="Glyco_transf_4"/>
    <property type="match status" value="1"/>
</dbReference>
<evidence type="ECO:0000259" key="4">
    <source>
        <dbReference type="Pfam" id="PF00534"/>
    </source>
</evidence>
<reference evidence="6 7" key="1">
    <citation type="submission" date="2024-10" db="EMBL/GenBank/DDBJ databases">
        <authorList>
            <person name="Ratan Roy A."/>
            <person name="Morales Sandoval P.H."/>
            <person name="De Los Santos Villalobos S."/>
            <person name="Chakraborty S."/>
            <person name="Mukherjee J."/>
        </authorList>
    </citation>
    <scope>NUCLEOTIDE SEQUENCE [LARGE SCALE GENOMIC DNA]</scope>
    <source>
        <strain evidence="6 7">S1</strain>
    </source>
</reference>
<gene>
    <name evidence="6" type="ORF">ACFVKH_00160</name>
</gene>
<dbReference type="RefSeq" id="WP_377960163.1">
    <property type="nucleotide sequence ID" value="NZ_JBHZOL010000001.1"/>
</dbReference>
<evidence type="ECO:0000313" key="7">
    <source>
        <dbReference type="Proteomes" id="UP001600165"/>
    </source>
</evidence>
<sequence length="422" mass="47098">MKVAFIVGEFPVLSETFIINQITGLLDRGYSVDIYADCPGDWSKLHGDVIAYNLRSRTHYLPEVPSNLFWRAIKGGGLLAKRLMQAPGETLRSLNFVKYGEPALSLWLLYTLIPHFAQRYDIIHCQFGTVSFRGMAFQTINAPTAKLLTMFRGQDISRFIQLKGPHIYDRLFQVGDYFLANCKFFQQRAIELGCPPDKIRVHGSGLDCSRFPFQARNLPSNGSVRVATVGRLVDKKGIEYAIRAIAKCRQTYPKLEYWIIGEGPLRSSFEQLIESLNLSENVKLLGKKSQEELIALLQQTHLFVAPSVTASDGDQDAPVNVLKEAMAMGLPVISTFHGGIPELVEDGISGFLVPERDAAAIAAKLRYLIDHPERWPAMGQAGRAFVEKHYDLSDLNDRLAELYQQLAASVPRSPATVLLPTS</sequence>
<accession>A0ABW6I9W6</accession>
<dbReference type="Gene3D" id="3.40.50.2000">
    <property type="entry name" value="Glycogen Phosphorylase B"/>
    <property type="match status" value="2"/>
</dbReference>
<keyword evidence="7" id="KW-1185">Reference proteome</keyword>
<dbReference type="InterPro" id="IPR028098">
    <property type="entry name" value="Glyco_trans_4-like_N"/>
</dbReference>
<feature type="domain" description="Glycosyltransferase subfamily 4-like N-terminal" evidence="5">
    <location>
        <begin position="15"/>
        <end position="210"/>
    </location>
</feature>
<protein>
    <submittedName>
        <fullName evidence="6">Glycosyltransferase</fullName>
        <ecNumber evidence="6">2.4.-.-</ecNumber>
    </submittedName>
</protein>
<dbReference type="SUPFAM" id="SSF53756">
    <property type="entry name" value="UDP-Glycosyltransferase/glycogen phosphorylase"/>
    <property type="match status" value="1"/>
</dbReference>
<comment type="similarity">
    <text evidence="1">Belongs to the glycosyltransferase group 1 family. Glycosyltransferase 4 subfamily.</text>
</comment>
<dbReference type="InterPro" id="IPR001296">
    <property type="entry name" value="Glyco_trans_1"/>
</dbReference>
<evidence type="ECO:0000256" key="2">
    <source>
        <dbReference type="ARBA" id="ARBA00022676"/>
    </source>
</evidence>
<keyword evidence="2 6" id="KW-0328">Glycosyltransferase</keyword>
<dbReference type="PANTHER" id="PTHR12526">
    <property type="entry name" value="GLYCOSYLTRANSFERASE"/>
    <property type="match status" value="1"/>
</dbReference>
<evidence type="ECO:0000259" key="5">
    <source>
        <dbReference type="Pfam" id="PF13439"/>
    </source>
</evidence>
<proteinExistence type="inferred from homology"/>
<dbReference type="PANTHER" id="PTHR12526:SF640">
    <property type="entry name" value="COLANIC ACID BIOSYNTHESIS GLYCOSYLTRANSFERASE WCAL-RELATED"/>
    <property type="match status" value="1"/>
</dbReference>